<protein>
    <recommendedName>
        <fullName evidence="12">L,D-TPase catalytic domain-containing protein</fullName>
    </recommendedName>
</protein>
<evidence type="ECO:0000256" key="3">
    <source>
        <dbReference type="ARBA" id="ARBA00022676"/>
    </source>
</evidence>
<comment type="pathway">
    <text evidence="1 9">Cell wall biogenesis; peptidoglycan biosynthesis.</text>
</comment>
<name>A0ABQ4QNI1_9HYPH</name>
<keyword evidence="11" id="KW-0732">Signal</keyword>
<dbReference type="InterPro" id="IPR050979">
    <property type="entry name" value="LD-transpeptidase"/>
</dbReference>
<evidence type="ECO:0000259" key="12">
    <source>
        <dbReference type="PROSITE" id="PS52029"/>
    </source>
</evidence>
<evidence type="ECO:0000256" key="6">
    <source>
        <dbReference type="ARBA" id="ARBA00022960"/>
    </source>
</evidence>
<keyword evidence="8 9" id="KW-0961">Cell wall biogenesis/degradation</keyword>
<comment type="similarity">
    <text evidence="2">Belongs to the YkuD family.</text>
</comment>
<organism evidence="13 14">
    <name type="scientific">Methylobacterium cerastii</name>
    <dbReference type="NCBI Taxonomy" id="932741"/>
    <lineage>
        <taxon>Bacteria</taxon>
        <taxon>Pseudomonadati</taxon>
        <taxon>Pseudomonadota</taxon>
        <taxon>Alphaproteobacteria</taxon>
        <taxon>Hyphomicrobiales</taxon>
        <taxon>Methylobacteriaceae</taxon>
        <taxon>Methylobacterium</taxon>
    </lineage>
</organism>
<dbReference type="CDD" id="cd16913">
    <property type="entry name" value="YkuD_like"/>
    <property type="match status" value="1"/>
</dbReference>
<dbReference type="PANTHER" id="PTHR30582:SF24">
    <property type="entry name" value="L,D-TRANSPEPTIDASE ERFK_SRFK-RELATED"/>
    <property type="match status" value="1"/>
</dbReference>
<dbReference type="InterPro" id="IPR005490">
    <property type="entry name" value="LD_TPept_cat_dom"/>
</dbReference>
<dbReference type="Gene3D" id="2.40.440.10">
    <property type="entry name" value="L,D-transpeptidase catalytic domain-like"/>
    <property type="match status" value="1"/>
</dbReference>
<keyword evidence="14" id="KW-1185">Reference proteome</keyword>
<feature type="active site" description="Proton donor/acceptor" evidence="9">
    <location>
        <position position="287"/>
    </location>
</feature>
<feature type="active site" description="Nucleophile" evidence="9">
    <location>
        <position position="303"/>
    </location>
</feature>
<sequence>MPNTLRSLLLAGAMTGLASLSATAPVHAQGRGALASSAIDGVGDDDRLFQDQSGALYRLRGGRYEPYAGRVEFGRAVPDRATASERRPIPERQQLAGRPPETLQESPADAPAAPLTVGPKPGANQLSPAMAAAINRPVDNGPINYDKAYGAIADDAFPVAAFNWKKANPAFLRQEIAYTGPYEPGTIVVDPRAHQLTLVQADGRARRYGVGVGKQGFSWSGAATVNLKQAWPDWYPPKEMIARTPHLAREVDTLPSGVGVPGGNRNPLGARAMYLWQGNKDTLFRIHGTLDPNSIGKSVSSGCIRMINQDAIDLFSRVNVGTKVVVLN</sequence>
<dbReference type="Proteomes" id="UP001055117">
    <property type="component" value="Unassembled WGS sequence"/>
</dbReference>
<dbReference type="PANTHER" id="PTHR30582">
    <property type="entry name" value="L,D-TRANSPEPTIDASE"/>
    <property type="match status" value="1"/>
</dbReference>
<dbReference type="Pfam" id="PF03734">
    <property type="entry name" value="YkuD"/>
    <property type="match status" value="1"/>
</dbReference>
<keyword evidence="5" id="KW-0378">Hydrolase</keyword>
<accession>A0ABQ4QNI1</accession>
<gene>
    <name evidence="13" type="ORF">AFCDBAGC_4712</name>
</gene>
<evidence type="ECO:0000256" key="1">
    <source>
        <dbReference type="ARBA" id="ARBA00004752"/>
    </source>
</evidence>
<evidence type="ECO:0000256" key="4">
    <source>
        <dbReference type="ARBA" id="ARBA00022679"/>
    </source>
</evidence>
<comment type="caution">
    <text evidence="13">The sequence shown here is derived from an EMBL/GenBank/DDBJ whole genome shotgun (WGS) entry which is preliminary data.</text>
</comment>
<evidence type="ECO:0000256" key="8">
    <source>
        <dbReference type="ARBA" id="ARBA00023316"/>
    </source>
</evidence>
<dbReference type="EMBL" id="BPQG01000095">
    <property type="protein sequence ID" value="GJD46827.1"/>
    <property type="molecule type" value="Genomic_DNA"/>
</dbReference>
<keyword evidence="6 9" id="KW-0133">Cell shape</keyword>
<proteinExistence type="inferred from homology"/>
<evidence type="ECO:0000313" key="13">
    <source>
        <dbReference type="EMBL" id="GJD46827.1"/>
    </source>
</evidence>
<evidence type="ECO:0000256" key="7">
    <source>
        <dbReference type="ARBA" id="ARBA00022984"/>
    </source>
</evidence>
<dbReference type="SUPFAM" id="SSF141523">
    <property type="entry name" value="L,D-transpeptidase catalytic domain-like"/>
    <property type="match status" value="1"/>
</dbReference>
<evidence type="ECO:0000256" key="10">
    <source>
        <dbReference type="SAM" id="MobiDB-lite"/>
    </source>
</evidence>
<feature type="signal peptide" evidence="11">
    <location>
        <begin position="1"/>
        <end position="24"/>
    </location>
</feature>
<keyword evidence="3" id="KW-0328">Glycosyltransferase</keyword>
<feature type="region of interest" description="Disordered" evidence="10">
    <location>
        <begin position="75"/>
        <end position="124"/>
    </location>
</feature>
<evidence type="ECO:0000256" key="11">
    <source>
        <dbReference type="SAM" id="SignalP"/>
    </source>
</evidence>
<evidence type="ECO:0000256" key="2">
    <source>
        <dbReference type="ARBA" id="ARBA00005992"/>
    </source>
</evidence>
<evidence type="ECO:0000256" key="5">
    <source>
        <dbReference type="ARBA" id="ARBA00022801"/>
    </source>
</evidence>
<dbReference type="RefSeq" id="WP_187273630.1">
    <property type="nucleotide sequence ID" value="NZ_BPQG01000095.1"/>
</dbReference>
<dbReference type="PROSITE" id="PS52029">
    <property type="entry name" value="LD_TPASE"/>
    <property type="match status" value="1"/>
</dbReference>
<reference evidence="13 14" key="1">
    <citation type="journal article" date="2021" name="Front. Microbiol.">
        <title>Comprehensive Comparative Genomics and Phenotyping of Methylobacterium Species.</title>
        <authorList>
            <person name="Alessa O."/>
            <person name="Ogura Y."/>
            <person name="Fujitani Y."/>
            <person name="Takami H."/>
            <person name="Hayashi T."/>
            <person name="Sahin N."/>
            <person name="Tani A."/>
        </authorList>
    </citation>
    <scope>NUCLEOTIDE SEQUENCE [LARGE SCALE GENOMIC DNA]</scope>
    <source>
        <strain evidence="13 14">DSM 23679</strain>
    </source>
</reference>
<dbReference type="InterPro" id="IPR038063">
    <property type="entry name" value="Transpep_catalytic_dom"/>
</dbReference>
<evidence type="ECO:0000256" key="9">
    <source>
        <dbReference type="PROSITE-ProRule" id="PRU01373"/>
    </source>
</evidence>
<feature type="chain" id="PRO_5047046030" description="L,D-TPase catalytic domain-containing protein" evidence="11">
    <location>
        <begin position="25"/>
        <end position="328"/>
    </location>
</feature>
<keyword evidence="7 9" id="KW-0573">Peptidoglycan synthesis</keyword>
<evidence type="ECO:0000313" key="14">
    <source>
        <dbReference type="Proteomes" id="UP001055117"/>
    </source>
</evidence>
<feature type="domain" description="L,D-TPase catalytic" evidence="12">
    <location>
        <begin position="185"/>
        <end position="327"/>
    </location>
</feature>
<keyword evidence="4" id="KW-0808">Transferase</keyword>